<evidence type="ECO:0000313" key="2">
    <source>
        <dbReference type="Proteomes" id="UP000243985"/>
    </source>
</evidence>
<evidence type="ECO:0000313" key="1">
    <source>
        <dbReference type="EMBL" id="PTX00655.1"/>
    </source>
</evidence>
<name>A0A2T5XRP0_9FLAO</name>
<dbReference type="Proteomes" id="UP000243985">
    <property type="component" value="Unassembled WGS sequence"/>
</dbReference>
<dbReference type="InterPro" id="IPR027417">
    <property type="entry name" value="P-loop_NTPase"/>
</dbReference>
<dbReference type="GeneID" id="84581641"/>
<proteinExistence type="predicted"/>
<dbReference type="EMBL" id="QBKG01000024">
    <property type="protein sequence ID" value="PTX00655.1"/>
    <property type="molecule type" value="Genomic_DNA"/>
</dbReference>
<protein>
    <submittedName>
        <fullName evidence="1">Uncharacterized protein</fullName>
    </submittedName>
</protein>
<organism evidence="1 2">
    <name type="scientific">Capnocytophaga leadbetteri</name>
    <dbReference type="NCBI Taxonomy" id="327575"/>
    <lineage>
        <taxon>Bacteria</taxon>
        <taxon>Pseudomonadati</taxon>
        <taxon>Bacteroidota</taxon>
        <taxon>Flavobacteriia</taxon>
        <taxon>Flavobacteriales</taxon>
        <taxon>Flavobacteriaceae</taxon>
        <taxon>Capnocytophaga</taxon>
    </lineage>
</organism>
<gene>
    <name evidence="1" type="ORF">C8P65_12413</name>
</gene>
<dbReference type="SUPFAM" id="SSF52540">
    <property type="entry name" value="P-loop containing nucleoside triphosphate hydrolases"/>
    <property type="match status" value="1"/>
</dbReference>
<accession>A0A2T5XRP0</accession>
<reference evidence="1 2" key="1">
    <citation type="submission" date="2018-04" db="EMBL/GenBank/DDBJ databases">
        <title>Genomic Encyclopedia of Archaeal and Bacterial Type Strains, Phase II (KMG-II): from individual species to whole genera.</title>
        <authorList>
            <person name="Goeker M."/>
        </authorList>
    </citation>
    <scope>NUCLEOTIDE SEQUENCE [LARGE SCALE GENOMIC DNA]</scope>
    <source>
        <strain evidence="1 2">DSM 22902</strain>
    </source>
</reference>
<dbReference type="RefSeq" id="WP_107782914.1">
    <property type="nucleotide sequence ID" value="NZ_QBKG01000024.1"/>
</dbReference>
<dbReference type="AlphaFoldDB" id="A0A2T5XRP0"/>
<dbReference type="Gene3D" id="3.40.50.300">
    <property type="entry name" value="P-loop containing nucleotide triphosphate hydrolases"/>
    <property type="match status" value="1"/>
</dbReference>
<sequence length="578" mass="66414">MVISKIEINNIKGIGNLTINQNIHPNRPNILVAPNGFGKSSLAVAFKTLVANKIELKPEVEPIPKNGDPSVVLSLSTGQTIFADKDSNTIRDFFSIHVVTNPLLPTAKAQRFGKVVTARASMNIEPTIVIKTIPKDVYFDYKLANMKRAFGASNKILMDISMLYSNYTFLNKVEKMVNTHIFELKPYEKSISSILAVINNSHTKTAIEIKNYIVANSMFAGLCPEFHAISAFIKEELALDDVDAYLSAWQFITVKLAMGTNYKKALRYAEYIAKKRNLDNTLKEINPFSDRFKIVSKEKNRSLIVEWPEAHMISSGQRDIMVFIAKLIECEYQVERNCILVIDEFFDYLDDANVVAFQYYISTLIDSFKKSKRIIFPILLTHLDPNYLKHFCFNDSRLNVVYLKQVNARVSDKMAKLVEKREETSVKDILDIHYFHFSDNSNDVDFSEEFESLGLNKDWGVPEAFVKKINRELRTYLLQPEDKYDPLAVCFAIRRRVEELVYFKLQEEHRILFLSTHGTNEKLHEAQKHGISIPETYFLLGIVYNHPLHIAGNEDLSKPLSMKLDNPSIKNMIRKLWE</sequence>
<comment type="caution">
    <text evidence="1">The sequence shown here is derived from an EMBL/GenBank/DDBJ whole genome shotgun (WGS) entry which is preliminary data.</text>
</comment>